<organism evidence="1 2">
    <name type="scientific">Kolteria novifilia</name>
    <dbReference type="NCBI Taxonomy" id="2527975"/>
    <lineage>
        <taxon>Bacteria</taxon>
        <taxon>Pseudomonadati</taxon>
        <taxon>Planctomycetota</taxon>
        <taxon>Planctomycetia</taxon>
        <taxon>Kolteriales</taxon>
        <taxon>Kolteriaceae</taxon>
        <taxon>Kolteria</taxon>
    </lineage>
</organism>
<dbReference type="RefSeq" id="WP_145258251.1">
    <property type="nucleotide sequence ID" value="NZ_CP036279.1"/>
</dbReference>
<dbReference type="AlphaFoldDB" id="A0A518B3X0"/>
<gene>
    <name evidence="1" type="ORF">Pan216_25530</name>
</gene>
<sequence length="165" mass="19153">MVYTRFVDDITITSAFDLEETSYPQLIFRIMGQLGFRLGKHKTSFGRLDDGFEITSLCIENGELDVRREYLEEFELYLRDAELLAVGKDPLHGYRTQCQLSGQLHFIAWVRPKRKRGLIRRFKAIKWDEAHKNAVAKGLFAIRPTITMTPSPPPEWEKSFQNSSP</sequence>
<dbReference type="Proteomes" id="UP000317093">
    <property type="component" value="Chromosome"/>
</dbReference>
<protein>
    <recommendedName>
        <fullName evidence="3">Reverse transcriptase (RNA-dependent DNA polymerase)</fullName>
    </recommendedName>
</protein>
<evidence type="ECO:0008006" key="3">
    <source>
        <dbReference type="Google" id="ProtNLM"/>
    </source>
</evidence>
<dbReference type="EMBL" id="CP036279">
    <property type="protein sequence ID" value="QDU61691.1"/>
    <property type="molecule type" value="Genomic_DNA"/>
</dbReference>
<evidence type="ECO:0000313" key="2">
    <source>
        <dbReference type="Proteomes" id="UP000317093"/>
    </source>
</evidence>
<proteinExistence type="predicted"/>
<dbReference type="KEGG" id="knv:Pan216_25530"/>
<evidence type="ECO:0000313" key="1">
    <source>
        <dbReference type="EMBL" id="QDU61691.1"/>
    </source>
</evidence>
<name>A0A518B3X0_9BACT</name>
<accession>A0A518B3X0</accession>
<keyword evidence="2" id="KW-1185">Reference proteome</keyword>
<reference evidence="1 2" key="1">
    <citation type="submission" date="2019-02" db="EMBL/GenBank/DDBJ databases">
        <title>Deep-cultivation of Planctomycetes and their phenomic and genomic characterization uncovers novel biology.</title>
        <authorList>
            <person name="Wiegand S."/>
            <person name="Jogler M."/>
            <person name="Boedeker C."/>
            <person name="Pinto D."/>
            <person name="Vollmers J."/>
            <person name="Rivas-Marin E."/>
            <person name="Kohn T."/>
            <person name="Peeters S.H."/>
            <person name="Heuer A."/>
            <person name="Rast P."/>
            <person name="Oberbeckmann S."/>
            <person name="Bunk B."/>
            <person name="Jeske O."/>
            <person name="Meyerdierks A."/>
            <person name="Storesund J.E."/>
            <person name="Kallscheuer N."/>
            <person name="Luecker S."/>
            <person name="Lage O.M."/>
            <person name="Pohl T."/>
            <person name="Merkel B.J."/>
            <person name="Hornburger P."/>
            <person name="Mueller R.-W."/>
            <person name="Bruemmer F."/>
            <person name="Labrenz M."/>
            <person name="Spormann A.M."/>
            <person name="Op den Camp H."/>
            <person name="Overmann J."/>
            <person name="Amann R."/>
            <person name="Jetten M.S.M."/>
            <person name="Mascher T."/>
            <person name="Medema M.H."/>
            <person name="Devos D.P."/>
            <person name="Kaster A.-K."/>
            <person name="Ovreas L."/>
            <person name="Rohde M."/>
            <person name="Galperin M.Y."/>
            <person name="Jogler C."/>
        </authorList>
    </citation>
    <scope>NUCLEOTIDE SEQUENCE [LARGE SCALE GENOMIC DNA]</scope>
    <source>
        <strain evidence="1 2">Pan216</strain>
    </source>
</reference>